<keyword evidence="1" id="KW-1133">Transmembrane helix</keyword>
<dbReference type="EMBL" id="MGHY01000018">
    <property type="protein sequence ID" value="OGM79301.1"/>
    <property type="molecule type" value="Genomic_DNA"/>
</dbReference>
<evidence type="ECO:0000313" key="3">
    <source>
        <dbReference type="Proteomes" id="UP000178999"/>
    </source>
</evidence>
<feature type="transmembrane region" description="Helical" evidence="1">
    <location>
        <begin position="116"/>
        <end position="136"/>
    </location>
</feature>
<feature type="transmembrane region" description="Helical" evidence="1">
    <location>
        <begin position="332"/>
        <end position="351"/>
    </location>
</feature>
<accession>A0A1F8CSR1</accession>
<feature type="transmembrane region" description="Helical" evidence="1">
    <location>
        <begin position="7"/>
        <end position="29"/>
    </location>
</feature>
<name>A0A1F8CSR1_9BACT</name>
<dbReference type="Gene3D" id="2.60.120.260">
    <property type="entry name" value="Galactose-binding domain-like"/>
    <property type="match status" value="1"/>
</dbReference>
<gene>
    <name evidence="2" type="ORF">A2382_00760</name>
</gene>
<evidence type="ECO:0000256" key="1">
    <source>
        <dbReference type="SAM" id="Phobius"/>
    </source>
</evidence>
<feature type="transmembrane region" description="Helical" evidence="1">
    <location>
        <begin position="166"/>
        <end position="197"/>
    </location>
</feature>
<proteinExistence type="predicted"/>
<dbReference type="AlphaFoldDB" id="A0A1F8CSR1"/>
<keyword evidence="1" id="KW-0812">Transmembrane</keyword>
<feature type="transmembrane region" description="Helical" evidence="1">
    <location>
        <begin position="209"/>
        <end position="235"/>
    </location>
</feature>
<feature type="transmembrane region" description="Helical" evidence="1">
    <location>
        <begin position="296"/>
        <end position="317"/>
    </location>
</feature>
<dbReference type="STRING" id="1802538.A2382_00760"/>
<comment type="caution">
    <text evidence="2">The sequence shown here is derived from an EMBL/GenBank/DDBJ whole genome shotgun (WGS) entry which is preliminary data.</text>
</comment>
<dbReference type="Proteomes" id="UP000178999">
    <property type="component" value="Unassembled WGS sequence"/>
</dbReference>
<feature type="transmembrane region" description="Helical" evidence="1">
    <location>
        <begin position="272"/>
        <end position="289"/>
    </location>
</feature>
<keyword evidence="1" id="KW-0472">Membrane</keyword>
<feature type="transmembrane region" description="Helical" evidence="1">
    <location>
        <begin position="358"/>
        <end position="373"/>
    </location>
</feature>
<sequence length="662" mass="75917">MVTKVKFIQVILLILITGFVYLPILWGFFQQDEWFSYGFYIAHSDLSLSDLLRYYFAPDIGHYNPLTNLVQHGLFKVFGMNFFVFAGIGIVLHLLVVLAVYFFLRKVFKDHGMISFMLALLFGVLGAQFQAVSWVVADISTLTASFFGVVAMCVFWEFLDNKKHSYLLLSLFLVVVSLMFKEITIGLFPLFFLVLLIKTFRSVHLKEFGQILLISITGASYALFRLAMIFIPVAGVERSLVTDSQPLGNIILNFLVIPISTISQIIIPFNKLSLILGIIFIVLGFVAYSRSRGDRYRGLVLFAIAWVIFNSFIFAFSPEKVGIQFAVDSRNLYFSAIGGVIYLGSMVYLIFKNQKSRLFIVLISLFIFNILWLERNLYLLTMLGGERREILETIKENHASLPKKVVFFAQSTDGYFGLSETEMIMPFQSGFGRTLLTWYWDSEKFPISFFSSKFLWGIKDQGYQEVGERGFGYFRHFSDLAKFYENSGLSYKETLIAYIYDSQERVLKENSEEMVGRLNGYFVTKKLMDRSKFSLSATLNKQKIHLAVDGRRDTKWNSGKPAVFDQAIEILIPEKARVAGIRIDSGDDLNQDKVGYRLVVTKRRGESEETVFEAKRYSPDKDGIVEIYFEPMIVEKIRIEQIGTHQYANWVVAELGIYETSN</sequence>
<dbReference type="SUPFAM" id="SSF49785">
    <property type="entry name" value="Galactose-binding domain-like"/>
    <property type="match status" value="1"/>
</dbReference>
<feature type="transmembrane region" description="Helical" evidence="1">
    <location>
        <begin position="82"/>
        <end position="104"/>
    </location>
</feature>
<organism evidence="2 3">
    <name type="scientific">Candidatus Woesebacteria bacterium RIFOXYB1_FULL_38_16</name>
    <dbReference type="NCBI Taxonomy" id="1802538"/>
    <lineage>
        <taxon>Bacteria</taxon>
        <taxon>Candidatus Woeseibacteriota</taxon>
    </lineage>
</organism>
<feature type="transmembrane region" description="Helical" evidence="1">
    <location>
        <begin position="247"/>
        <end position="266"/>
    </location>
</feature>
<reference evidence="2 3" key="1">
    <citation type="journal article" date="2016" name="Nat. Commun.">
        <title>Thousands of microbial genomes shed light on interconnected biogeochemical processes in an aquifer system.</title>
        <authorList>
            <person name="Anantharaman K."/>
            <person name="Brown C.T."/>
            <person name="Hug L.A."/>
            <person name="Sharon I."/>
            <person name="Castelle C.J."/>
            <person name="Probst A.J."/>
            <person name="Thomas B.C."/>
            <person name="Singh A."/>
            <person name="Wilkins M.J."/>
            <person name="Karaoz U."/>
            <person name="Brodie E.L."/>
            <person name="Williams K.H."/>
            <person name="Hubbard S.S."/>
            <person name="Banfield J.F."/>
        </authorList>
    </citation>
    <scope>NUCLEOTIDE SEQUENCE [LARGE SCALE GENOMIC DNA]</scope>
</reference>
<protein>
    <submittedName>
        <fullName evidence="2">Uncharacterized protein</fullName>
    </submittedName>
</protein>
<dbReference type="InterPro" id="IPR008979">
    <property type="entry name" value="Galactose-bd-like_sf"/>
</dbReference>
<evidence type="ECO:0000313" key="2">
    <source>
        <dbReference type="EMBL" id="OGM79301.1"/>
    </source>
</evidence>
<feature type="transmembrane region" description="Helical" evidence="1">
    <location>
        <begin position="142"/>
        <end position="159"/>
    </location>
</feature>